<reference evidence="1 2" key="1">
    <citation type="journal article" date="2018" name="Sci. Rep.">
        <title>Genome sequence of the cauliflower mushroom Sparassis crispa (Hanabiratake) and its association with beneficial usage.</title>
        <authorList>
            <person name="Kiyama R."/>
            <person name="Furutani Y."/>
            <person name="Kawaguchi K."/>
            <person name="Nakanishi T."/>
        </authorList>
    </citation>
    <scope>NUCLEOTIDE SEQUENCE [LARGE SCALE GENOMIC DNA]</scope>
</reference>
<accession>A0A401GK77</accession>
<organism evidence="1 2">
    <name type="scientific">Sparassis crispa</name>
    <dbReference type="NCBI Taxonomy" id="139825"/>
    <lineage>
        <taxon>Eukaryota</taxon>
        <taxon>Fungi</taxon>
        <taxon>Dikarya</taxon>
        <taxon>Basidiomycota</taxon>
        <taxon>Agaricomycotina</taxon>
        <taxon>Agaricomycetes</taxon>
        <taxon>Polyporales</taxon>
        <taxon>Sparassidaceae</taxon>
        <taxon>Sparassis</taxon>
    </lineage>
</organism>
<dbReference type="EMBL" id="BFAD01000004">
    <property type="protein sequence ID" value="GBE82565.1"/>
    <property type="molecule type" value="Genomic_DNA"/>
</dbReference>
<evidence type="ECO:0000313" key="2">
    <source>
        <dbReference type="Proteomes" id="UP000287166"/>
    </source>
</evidence>
<dbReference type="GeneID" id="38779482"/>
<sequence>MASPISSSFPPSAVPYRSHFQHNPPLQFASLAQMLHHVTQNWRANFVTVDLNTRDALQTFVTRPFFMVVSVDGPLLTRFQRATR</sequence>
<proteinExistence type="predicted"/>
<dbReference type="InParanoid" id="A0A401GK77"/>
<evidence type="ECO:0000313" key="1">
    <source>
        <dbReference type="EMBL" id="GBE82565.1"/>
    </source>
</evidence>
<dbReference type="RefSeq" id="XP_027613478.1">
    <property type="nucleotide sequence ID" value="XM_027757677.1"/>
</dbReference>
<dbReference type="AlphaFoldDB" id="A0A401GK77"/>
<dbReference type="STRING" id="139825.A0A401GK77"/>
<keyword evidence="2" id="KW-1185">Reference proteome</keyword>
<comment type="caution">
    <text evidence="1">The sequence shown here is derived from an EMBL/GenBank/DDBJ whole genome shotgun (WGS) entry which is preliminary data.</text>
</comment>
<name>A0A401GK77_9APHY</name>
<dbReference type="Proteomes" id="UP000287166">
    <property type="component" value="Unassembled WGS sequence"/>
</dbReference>
<gene>
    <name evidence="1" type="ORF">SCP_0409490</name>
</gene>
<dbReference type="OrthoDB" id="6710946at2759"/>
<protein>
    <submittedName>
        <fullName evidence="1">Uncharacterized protein</fullName>
    </submittedName>
</protein>